<name>A0A3D9H0B7_9FLAO</name>
<dbReference type="RefSeq" id="WP_147299231.1">
    <property type="nucleotide sequence ID" value="NZ_QRDV01000007.1"/>
</dbReference>
<dbReference type="EMBL" id="QRDV01000007">
    <property type="protein sequence ID" value="RED42949.1"/>
    <property type="molecule type" value="Genomic_DNA"/>
</dbReference>
<accession>A0A3D9H0B7</accession>
<keyword evidence="2" id="KW-1185">Reference proteome</keyword>
<dbReference type="PROSITE" id="PS51257">
    <property type="entry name" value="PROKAR_LIPOPROTEIN"/>
    <property type="match status" value="1"/>
</dbReference>
<protein>
    <submittedName>
        <fullName evidence="1">Uncharacterized protein</fullName>
    </submittedName>
</protein>
<reference evidence="1 2" key="1">
    <citation type="submission" date="2018-07" db="EMBL/GenBank/DDBJ databases">
        <title>Genomic Encyclopedia of Type Strains, Phase III (KMG-III): the genomes of soil and plant-associated and newly described type strains.</title>
        <authorList>
            <person name="Whitman W."/>
        </authorList>
    </citation>
    <scope>NUCLEOTIDE SEQUENCE [LARGE SCALE GENOMIC DNA]</scope>
    <source>
        <strain evidence="1 2">CECT 7946</strain>
    </source>
</reference>
<gene>
    <name evidence="1" type="ORF">DFQ10_107136</name>
</gene>
<dbReference type="Proteomes" id="UP000256980">
    <property type="component" value="Unassembled WGS sequence"/>
</dbReference>
<evidence type="ECO:0000313" key="1">
    <source>
        <dbReference type="EMBL" id="RED42949.1"/>
    </source>
</evidence>
<evidence type="ECO:0000313" key="2">
    <source>
        <dbReference type="Proteomes" id="UP000256980"/>
    </source>
</evidence>
<dbReference type="AlphaFoldDB" id="A0A3D9H0B7"/>
<proteinExistence type="predicted"/>
<organism evidence="1 2">
    <name type="scientific">Winogradskyella eximia</name>
    <dbReference type="NCBI Taxonomy" id="262006"/>
    <lineage>
        <taxon>Bacteria</taxon>
        <taxon>Pseudomonadati</taxon>
        <taxon>Bacteroidota</taxon>
        <taxon>Flavobacteriia</taxon>
        <taxon>Flavobacteriales</taxon>
        <taxon>Flavobacteriaceae</taxon>
        <taxon>Winogradskyella</taxon>
    </lineage>
</organism>
<comment type="caution">
    <text evidence="1">The sequence shown here is derived from an EMBL/GenBank/DDBJ whole genome shotgun (WGS) entry which is preliminary data.</text>
</comment>
<sequence>MKKLLVCLFAITMVSCDVEEEIANILGDGTVRADVNGETKTFTFGQNSVAAAITSSDSGPNTIYAFGMGASTDGISDNSETTAIGVTLLMDNPDVIVAGASFFYPNDLLGGTYTFEDENGSTNIDGDESTSANLNITSVDIAGERISGTFSFVTIDSDTNTTYTVSNGSFTNIPFYIN</sequence>